<feature type="region of interest" description="Disordered" evidence="8">
    <location>
        <begin position="2083"/>
        <end position="2104"/>
    </location>
</feature>
<evidence type="ECO:0000256" key="8">
    <source>
        <dbReference type="SAM" id="MobiDB-lite"/>
    </source>
</evidence>
<dbReference type="InterPro" id="IPR001606">
    <property type="entry name" value="ARID_dom"/>
</dbReference>
<feature type="domain" description="JmjC" evidence="12">
    <location>
        <begin position="795"/>
        <end position="980"/>
    </location>
</feature>
<dbReference type="Pfam" id="PF02373">
    <property type="entry name" value="JmjC"/>
    <property type="match status" value="1"/>
</dbReference>
<dbReference type="PROSITE" id="PS50016">
    <property type="entry name" value="ZF_PHD_2"/>
    <property type="match status" value="3"/>
</dbReference>
<dbReference type="PROSITE" id="PS01359">
    <property type="entry name" value="ZF_PHD_1"/>
    <property type="match status" value="3"/>
</dbReference>
<proteinExistence type="predicted"/>
<evidence type="ECO:0000256" key="3">
    <source>
        <dbReference type="ARBA" id="ARBA00022737"/>
    </source>
</evidence>
<dbReference type="Pfam" id="PF02375">
    <property type="entry name" value="JmjN"/>
    <property type="match status" value="1"/>
</dbReference>
<feature type="region of interest" description="Disordered" evidence="8">
    <location>
        <begin position="2661"/>
        <end position="2688"/>
    </location>
</feature>
<keyword evidence="2" id="KW-0479">Metal-binding</keyword>
<feature type="domain" description="PHD-type" evidence="9">
    <location>
        <begin position="2850"/>
        <end position="2907"/>
    </location>
</feature>
<feature type="region of interest" description="Disordered" evidence="8">
    <location>
        <begin position="1240"/>
        <end position="1259"/>
    </location>
</feature>
<dbReference type="Pfam" id="PF02928">
    <property type="entry name" value="zf-C5HC2"/>
    <property type="match status" value="1"/>
</dbReference>
<feature type="compositionally biased region" description="Low complexity" evidence="8">
    <location>
        <begin position="1281"/>
        <end position="1293"/>
    </location>
</feature>
<feature type="region of interest" description="Disordered" evidence="8">
    <location>
        <begin position="228"/>
        <end position="252"/>
    </location>
</feature>
<evidence type="ECO:0000259" key="9">
    <source>
        <dbReference type="PROSITE" id="PS50016"/>
    </source>
</evidence>
<feature type="compositionally biased region" description="Low complexity" evidence="8">
    <location>
        <begin position="228"/>
        <end position="250"/>
    </location>
</feature>
<feature type="region of interest" description="Disordered" evidence="8">
    <location>
        <begin position="1465"/>
        <end position="1500"/>
    </location>
</feature>
<comment type="caution">
    <text evidence="13">The sequence shown here is derived from an EMBL/GenBank/DDBJ whole genome shotgun (WGS) entry which is preliminary data.</text>
</comment>
<dbReference type="InterPro" id="IPR011011">
    <property type="entry name" value="Znf_FYVE_PHD"/>
</dbReference>
<dbReference type="Gene3D" id="1.10.150.60">
    <property type="entry name" value="ARID DNA-binding domain"/>
    <property type="match status" value="1"/>
</dbReference>
<feature type="region of interest" description="Disordered" evidence="8">
    <location>
        <begin position="2939"/>
        <end position="2977"/>
    </location>
</feature>
<feature type="compositionally biased region" description="Gly residues" evidence="8">
    <location>
        <begin position="1484"/>
        <end position="1493"/>
    </location>
</feature>
<dbReference type="SMART" id="SM00545">
    <property type="entry name" value="JmjN"/>
    <property type="match status" value="1"/>
</dbReference>
<dbReference type="InterPro" id="IPR013083">
    <property type="entry name" value="Znf_RING/FYVE/PHD"/>
</dbReference>
<feature type="region of interest" description="Disordered" evidence="8">
    <location>
        <begin position="2376"/>
        <end position="2469"/>
    </location>
</feature>
<dbReference type="SUPFAM" id="SSF57903">
    <property type="entry name" value="FYVE/PHD zinc finger"/>
    <property type="match status" value="3"/>
</dbReference>
<organism evidence="13 14">
    <name type="scientific">Volvox africanus</name>
    <dbReference type="NCBI Taxonomy" id="51714"/>
    <lineage>
        <taxon>Eukaryota</taxon>
        <taxon>Viridiplantae</taxon>
        <taxon>Chlorophyta</taxon>
        <taxon>core chlorophytes</taxon>
        <taxon>Chlorophyceae</taxon>
        <taxon>CS clade</taxon>
        <taxon>Chlamydomonadales</taxon>
        <taxon>Volvocaceae</taxon>
        <taxon>Volvox</taxon>
    </lineage>
</organism>
<feature type="compositionally biased region" description="Basic and acidic residues" evidence="8">
    <location>
        <begin position="1833"/>
        <end position="1846"/>
    </location>
</feature>
<feature type="region of interest" description="Disordered" evidence="8">
    <location>
        <begin position="267"/>
        <end position="341"/>
    </location>
</feature>
<evidence type="ECO:0000256" key="6">
    <source>
        <dbReference type="ARBA" id="ARBA00023242"/>
    </source>
</evidence>
<feature type="region of interest" description="Disordered" evidence="8">
    <location>
        <begin position="362"/>
        <end position="457"/>
    </location>
</feature>
<comment type="subcellular location">
    <subcellularLocation>
        <location evidence="1">Nucleus</location>
    </subcellularLocation>
</comment>
<dbReference type="Proteomes" id="UP001165090">
    <property type="component" value="Unassembled WGS sequence"/>
</dbReference>
<dbReference type="Gene3D" id="2.60.120.650">
    <property type="entry name" value="Cupin"/>
    <property type="match status" value="1"/>
</dbReference>
<feature type="compositionally biased region" description="Gly residues" evidence="8">
    <location>
        <begin position="2672"/>
        <end position="2688"/>
    </location>
</feature>
<evidence type="ECO:0000256" key="1">
    <source>
        <dbReference type="ARBA" id="ARBA00004123"/>
    </source>
</evidence>
<evidence type="ECO:0000313" key="14">
    <source>
        <dbReference type="Proteomes" id="UP001165090"/>
    </source>
</evidence>
<feature type="domain" description="ARID" evidence="10">
    <location>
        <begin position="73"/>
        <end position="168"/>
    </location>
</feature>
<protein>
    <submittedName>
        <fullName evidence="13">Uncharacterized protein</fullName>
    </submittedName>
</protein>
<evidence type="ECO:0000313" key="13">
    <source>
        <dbReference type="EMBL" id="GLI58863.1"/>
    </source>
</evidence>
<accession>A0ABQ5RMS0</accession>
<feature type="domain" description="PHD-type" evidence="9">
    <location>
        <begin position="2505"/>
        <end position="2557"/>
    </location>
</feature>
<gene>
    <name evidence="13" type="ORF">VaNZ11_000628</name>
</gene>
<dbReference type="Pfam" id="PF08429">
    <property type="entry name" value="PLU-1"/>
    <property type="match status" value="2"/>
</dbReference>
<keyword evidence="14" id="KW-1185">Reference proteome</keyword>
<dbReference type="PROSITE" id="PS51184">
    <property type="entry name" value="JMJC"/>
    <property type="match status" value="1"/>
</dbReference>
<feature type="compositionally biased region" description="Polar residues" evidence="8">
    <location>
        <begin position="269"/>
        <end position="285"/>
    </location>
</feature>
<feature type="compositionally biased region" description="Low complexity" evidence="8">
    <location>
        <begin position="1043"/>
        <end position="1073"/>
    </location>
</feature>
<dbReference type="InterPro" id="IPR019786">
    <property type="entry name" value="Zinc_finger_PHD-type_CS"/>
</dbReference>
<dbReference type="SUPFAM" id="SSF46774">
    <property type="entry name" value="ARID-like"/>
    <property type="match status" value="1"/>
</dbReference>
<feature type="compositionally biased region" description="Low complexity" evidence="8">
    <location>
        <begin position="516"/>
        <end position="547"/>
    </location>
</feature>
<dbReference type="EMBL" id="BSDZ01000003">
    <property type="protein sequence ID" value="GLI58863.1"/>
    <property type="molecule type" value="Genomic_DNA"/>
</dbReference>
<feature type="region of interest" description="Disordered" evidence="8">
    <location>
        <begin position="1103"/>
        <end position="1138"/>
    </location>
</feature>
<dbReference type="InterPro" id="IPR003347">
    <property type="entry name" value="JmjC_dom"/>
</dbReference>
<dbReference type="InterPro" id="IPR003349">
    <property type="entry name" value="JmjN"/>
</dbReference>
<evidence type="ECO:0000256" key="2">
    <source>
        <dbReference type="ARBA" id="ARBA00022723"/>
    </source>
</evidence>
<feature type="region of interest" description="Disordered" evidence="8">
    <location>
        <begin position="614"/>
        <end position="650"/>
    </location>
</feature>
<dbReference type="SMART" id="SM00501">
    <property type="entry name" value="BRIGHT"/>
    <property type="match status" value="1"/>
</dbReference>
<keyword evidence="5" id="KW-0862">Zinc</keyword>
<evidence type="ECO:0000256" key="7">
    <source>
        <dbReference type="PROSITE-ProRule" id="PRU00146"/>
    </source>
</evidence>
<feature type="region of interest" description="Disordered" evidence="8">
    <location>
        <begin position="1273"/>
        <end position="1295"/>
    </location>
</feature>
<feature type="compositionally biased region" description="Low complexity" evidence="8">
    <location>
        <begin position="1552"/>
        <end position="1565"/>
    </location>
</feature>
<feature type="compositionally biased region" description="Low complexity" evidence="8">
    <location>
        <begin position="641"/>
        <end position="650"/>
    </location>
</feature>
<feature type="domain" description="JmjN" evidence="11">
    <location>
        <begin position="6"/>
        <end position="47"/>
    </location>
</feature>
<sequence length="3249" mass="343157">MSIPSAPTFRPTEDEWEQPLRYLASIRPLAEPYGICKIIPPKGWEPPSALGLSRLKFPTRKQKVHELHHRDFQQAQLEFYEDYDRFLHSHGKQLCKWKYPQFLGKDIDIFVLHRAVKKRGGYELVTEQKKWREVAKVLQINEKGQTSIAYGMRQLYVRHLLPYEDWKHGIVGGAAAALAAVKAEVAAAGLEDLHDTEIEATSPVQQVWQSQPQQQLLLQPAWPQELAKPMPQMQQQQLREQQQQQQQQQQVATSAPAELVLLSPLPNAETFSTPPLESQLQSGMQSGLKRRRNEEAATTTGDPGMKADVTVSHRGGATSGGSPDTISPETCETSAPSRATKGDGAVIATGAGQLARISPVVTTLGARKRKPRVRYGEEDEPPGSASSGAPRRGQVGAAARRFVEPDVAEERKRPRQQDVCQVRSQFRFQQQQQQQQQELLQQSQPQQQQQRLQPKKRQDLLSAAAVEDMRTAAQVKSEEADMAEAAEILEAMMGMRSDRVVLPRGLSMVPKPESRGQQQQQQLMGQQQLWPEQQQIGQQEHGQLQGQQRDRSMKRRRLPPGPCSGPGVPGVGGATSPPNPPEAAATGARPKQRLLQQQYLAKAPLAMAAAAVSGGGNGNKDGAARARPSAKAGRGRGGAAGVAPAAAGALGPSSGNDLSTLVCELCRGGHLEDQILLCDHCDRGFHLFCLKPPLSAVPEGEWLCPQCSSGRQLDADGGAALPGGDMAFHDFERQAQNFKRNFWGGEAKAKKASWEEIEFEFWRLVEEGEEQVEVMIATNLDSTVYGSGFPRQDGVSPSLKWNLNHMPRLEGSHPSLLRHVSKPVLGLTAPQLHVGMMFSSTAWHLEDHLLYSINYIHLGDPRRCYAVPNSHRAAFEAAVRDAMPACTGIAPPQLLLPPPSPGSGNNGGGGVTAAVMLSPRALRAAGVPVYGVTQAAGEFMVTWPGAYHASVSLGLQLGEHINLAPPDWLRFAEEAERMQRLSRRRPIFNQLEMLLQTARNECSSYVAGFLVPELHRVIEQEHRLRLALWEQGVLRSRRWMSETAPGPGQAAHAAHAATTTSAANPAPSAGRAADVGKALARGGAKTRSVGGFKARRLARLGAGTAPGGVSRDAASNADEANAPSSAGGSISISSGGGGEVDESDEECAVCRSLLHLSGVECGRCPPGRTVCPHHAGALCGCPVDRRRIVFRNSIKELYELLGDVSRRALAEPRKDLEPGPQPGSSPPVAIGACPASSLPPASASVSAGEQQQLQPRGSCGAVTAAVGPVPKVEPSVPLPGSEALGPASTSSSSGGAGVPCCGMPFGHQQQLHQHEIELQRKLAPTTAYGAGQVVEPGLQGIVAELAARHAAAARAWCRSTLALLGSSGGRAGAVDDALIGMEQFTWGDRGVDEAREVESQCRRAKDWIARTAAFARGRPSLQQLEEALAWDPPPVALPILPRLREIQAVAQDWLERCAAALGTQSSATIPSDGSRAASPSASGFGAGNGGGRNGVKEEREEQRLVTLTALLELEAEGAQLPVDLSELTSLRERIAAVQDLAATAEELLGPGGAPAAAAASADASGTSPRARANGAGRDSPSVQYENLPTLSQLRQLQQQANALRVVLPEVAGLAGLVERAEAASAAAKDCLRTRSTLERLRGFVDMAERLPVYLPELRQVRELLDRATDWLQKVAAARSAGQQTPLKEMRLLLHAGERMGVEMPEAEALRQAIRRREWEDSARRILSSSSTAAKTGLNALAESVDDAARMGAQGSELYTQLRAKLEAAIAWDRRVQQLLAMGACLPGEAEEVEEEQGHQSQSQQQPEEEGGSQGGQGKGDEAVGSGAVAAEILEGREAQTRDDVHPIGRLSTRRRKARKGGDGGSGGGPGGIAVAGTGSGNVASANGSAGGGAGGCGANSGAVDAVPPRSLEDLEILVSEGSRLGLRLERLPVVQKLLEGANKWVQTAGRLLEDAAHGEAPSVAQLEAILAEAAALGFAAAALPLNIVARLKRLLNGVAMWHERVRALLSLPPAETEAGLGSGRAEAEAEELLEVFHSGIGGLDIGEARRLKCWLEGLRWNKQVRTTFAAVLLKHQDGTDNAKGGVRVADTETGAGGQHSSTQKGALKAARAALDRAAALHLPVDPVLRQALSDAVVETTAFEMRVRALLSAARVPEEEKSPASTSVMLRENQVAVWQAAVAALPLLPEVAATLEAVVLDHQSRKTQLEDALSRRTARPSAEQLTAIHAAARAGPLELDPALTVATMKALEEAEAFRERLRKVLPRRNSSLKLDKVLSAMASSVALALEGLRRQQALMAASGVEMTTAERRAVGAFGTHPAGGIGFEDNGDLSGVCGGNTASRWGEAGSGDAGAGSNEVADADGFVGRESYVRAAGKTAGGKVNASQASGYTEDRGSQAFGTSRQRPRGAAGNPTSSSSGARNRLGAEGVIAVPTEEDTAAGGGGAERAGRAASSSGRGAAGASGDSVLVGPAAPPGSAFWLLQPQQLPAEALVGNSQGPPREPVLICLCQSSAGTEDMLLQCGECGDMYHHKCLGMSVMGARAAKAKWTCPICSALVGKDDMDAIEPLCGRFRKTKRPELEELEELLEEAAALKVEVPEEEMMHRTKDMYKTWELLVRDLLTCYEAQLEALRAGLSEVARTTNKDNNHVGHDIMATTTTTCSGGGGDHDGGSGGGDGGGGGEGEWEGGGCFPQKRDFSYVGLAASSRAVREAIKQACVSEVDAVELAAEALRQLRLGWWWSRAAAVLQPLAGSKANLEAVVRLTRGAEPAGVPLDDPVLMELEALHVAGRTWLDAAQDKIGALRKVAGRQVVGSELQSLLQEARELVKKGQALPVKMERELDKLAELSTLYCLCRRLYDENEPMVACDHCDDWYHFRCVGLPRAEDDVQPGTRGAREFRCPRCCVKECIPYMYEGVMPVQMRDILVWIRANRGNGAGGELPEPPLMLTAAGTGPFPSPTTTVPEEPARSRALNRTQSASARNYGSLALMARQRDQMLQRQQQAAAASAAAATAAAAAAAQAQAHLHAAASSLGSLGSLSPLLPAAGSGTFFGGRGGLAGLTPGGLAGGSGIIFGTVGGFPAAAVAVAGADGGLAGGLDPSLLERWARLEQIERQAREDQSRISSLQQPTPGLATAAGIDMSDLGANGVGGEGLVASGPSNGLWGGLSAQQHQQLAAMMLSSHMGVGTGGGAGGYGTAAQAAMLAAGLQQSSMTAAQLQLLASQGVQQMQWQLEDDLVGLQGSERVERF</sequence>
<feature type="compositionally biased region" description="Polar residues" evidence="8">
    <location>
        <begin position="320"/>
        <end position="337"/>
    </location>
</feature>
<feature type="compositionally biased region" description="Low complexity" evidence="8">
    <location>
        <begin position="2451"/>
        <end position="2465"/>
    </location>
</feature>
<feature type="region of interest" description="Disordered" evidence="8">
    <location>
        <begin position="1552"/>
        <end position="1583"/>
    </location>
</feature>
<dbReference type="SMART" id="SM00249">
    <property type="entry name" value="PHD"/>
    <property type="match status" value="3"/>
</dbReference>
<keyword evidence="4 7" id="KW-0863">Zinc-finger</keyword>
<keyword evidence="3" id="KW-0677">Repeat</keyword>
<dbReference type="CDD" id="cd16100">
    <property type="entry name" value="ARID"/>
    <property type="match status" value="1"/>
</dbReference>
<dbReference type="CDD" id="cd15489">
    <property type="entry name" value="PHD_SF"/>
    <property type="match status" value="1"/>
</dbReference>
<dbReference type="PROSITE" id="PS51183">
    <property type="entry name" value="JMJN"/>
    <property type="match status" value="1"/>
</dbReference>
<dbReference type="PROSITE" id="PS51011">
    <property type="entry name" value="ARID"/>
    <property type="match status" value="1"/>
</dbReference>
<dbReference type="Gene3D" id="3.30.40.10">
    <property type="entry name" value="Zinc/RING finger domain, C3HC4 (zinc finger)"/>
    <property type="match status" value="3"/>
</dbReference>
<dbReference type="SMART" id="SM00558">
    <property type="entry name" value="JmjC"/>
    <property type="match status" value="1"/>
</dbReference>
<feature type="compositionally biased region" description="Low complexity" evidence="8">
    <location>
        <begin position="423"/>
        <end position="452"/>
    </location>
</feature>
<dbReference type="InterPro" id="IPR001965">
    <property type="entry name" value="Znf_PHD"/>
</dbReference>
<feature type="region of interest" description="Disordered" evidence="8">
    <location>
        <begin position="1212"/>
        <end position="1233"/>
    </location>
</feature>
<evidence type="ECO:0000256" key="5">
    <source>
        <dbReference type="ARBA" id="ARBA00022833"/>
    </source>
</evidence>
<dbReference type="InterPro" id="IPR036431">
    <property type="entry name" value="ARID_dom_sf"/>
</dbReference>
<feature type="domain" description="PHD-type" evidence="9">
    <location>
        <begin position="660"/>
        <end position="710"/>
    </location>
</feature>
<dbReference type="PANTHER" id="PTHR10694">
    <property type="entry name" value="LYSINE-SPECIFIC DEMETHYLASE"/>
    <property type="match status" value="1"/>
</dbReference>
<name>A0ABQ5RMS0_9CHLO</name>
<dbReference type="SMART" id="SM01014">
    <property type="entry name" value="ARID"/>
    <property type="match status" value="1"/>
</dbReference>
<feature type="compositionally biased region" description="Low complexity" evidence="8">
    <location>
        <begin position="1473"/>
        <end position="1483"/>
    </location>
</feature>
<dbReference type="SUPFAM" id="SSF51197">
    <property type="entry name" value="Clavaminate synthase-like"/>
    <property type="match status" value="1"/>
</dbReference>
<feature type="region of interest" description="Disordered" evidence="8">
    <location>
        <begin position="507"/>
        <end position="590"/>
    </location>
</feature>
<keyword evidence="6" id="KW-0539">Nucleus</keyword>
<evidence type="ECO:0000259" key="11">
    <source>
        <dbReference type="PROSITE" id="PS51183"/>
    </source>
</evidence>
<evidence type="ECO:0000259" key="12">
    <source>
        <dbReference type="PROSITE" id="PS51184"/>
    </source>
</evidence>
<dbReference type="InterPro" id="IPR019787">
    <property type="entry name" value="Znf_PHD-finger"/>
</dbReference>
<dbReference type="Pfam" id="PF00628">
    <property type="entry name" value="PHD"/>
    <property type="match status" value="3"/>
</dbReference>
<reference evidence="13 14" key="1">
    <citation type="journal article" date="2023" name="IScience">
        <title>Expanded male sex-determining region conserved during the evolution of homothallism in the green alga Volvox.</title>
        <authorList>
            <person name="Yamamoto K."/>
            <person name="Matsuzaki R."/>
            <person name="Mahakham W."/>
            <person name="Heman W."/>
            <person name="Sekimoto H."/>
            <person name="Kawachi M."/>
            <person name="Minakuchi Y."/>
            <person name="Toyoda A."/>
            <person name="Nozaki H."/>
        </authorList>
    </citation>
    <scope>NUCLEOTIDE SEQUENCE [LARGE SCALE GENOMIC DNA]</scope>
    <source>
        <strain evidence="13 14">NIES-4468</strain>
    </source>
</reference>
<dbReference type="CDD" id="cd15543">
    <property type="entry name" value="PHD_RSF1"/>
    <property type="match status" value="1"/>
</dbReference>
<feature type="region of interest" description="Disordered" evidence="8">
    <location>
        <begin position="1041"/>
        <end position="1074"/>
    </location>
</feature>
<feature type="region of interest" description="Disordered" evidence="8">
    <location>
        <begin position="1788"/>
        <end position="1873"/>
    </location>
</feature>
<evidence type="ECO:0000259" key="10">
    <source>
        <dbReference type="PROSITE" id="PS51011"/>
    </source>
</evidence>
<feature type="compositionally biased region" description="Basic and acidic residues" evidence="8">
    <location>
        <begin position="401"/>
        <end position="416"/>
    </location>
</feature>
<dbReference type="Pfam" id="PF01388">
    <property type="entry name" value="ARID"/>
    <property type="match status" value="1"/>
</dbReference>
<evidence type="ECO:0000256" key="4">
    <source>
        <dbReference type="ARBA" id="ARBA00022771"/>
    </source>
</evidence>
<feature type="compositionally biased region" description="Low complexity" evidence="8">
    <location>
        <begin position="1124"/>
        <end position="1133"/>
    </location>
</feature>
<feature type="compositionally biased region" description="Gly residues" evidence="8">
    <location>
        <begin position="1862"/>
        <end position="1873"/>
    </location>
</feature>
<dbReference type="InterPro" id="IPR013637">
    <property type="entry name" value="Lys_sp_deMease-like_dom"/>
</dbReference>
<dbReference type="InterPro" id="IPR004198">
    <property type="entry name" value="Znf_C5HC2"/>
</dbReference>